<dbReference type="AlphaFoldDB" id="A0A6N8IYA6"/>
<protein>
    <submittedName>
        <fullName evidence="1">Uncharacterized protein</fullName>
    </submittedName>
</protein>
<dbReference type="Proteomes" id="UP000469385">
    <property type="component" value="Unassembled WGS sequence"/>
</dbReference>
<evidence type="ECO:0000313" key="2">
    <source>
        <dbReference type="Proteomes" id="UP000469385"/>
    </source>
</evidence>
<proteinExistence type="predicted"/>
<keyword evidence="2" id="KW-1185">Reference proteome</keyword>
<sequence>MDLRQNPAITFLAVFTSELRNALSPLTEEHFVAELSSRHDAYVMYTEVRLSPREGGDFRIARFKLEGLEFEVNLIQDHPTPEIAKVFGLKVSVLTEESQIADTAQECAKLAFSWLAYATVPEADELKAKIALAGLAPSDLQ</sequence>
<dbReference type="EMBL" id="WSEL01000009">
    <property type="protein sequence ID" value="MVQ31758.1"/>
    <property type="molecule type" value="Genomic_DNA"/>
</dbReference>
<comment type="caution">
    <text evidence="1">The sequence shown here is derived from an EMBL/GenBank/DDBJ whole genome shotgun (WGS) entry which is preliminary data.</text>
</comment>
<gene>
    <name evidence="1" type="ORF">GON04_20035</name>
</gene>
<accession>A0A6N8IYA6</accession>
<dbReference type="RefSeq" id="WP_157399776.1">
    <property type="nucleotide sequence ID" value="NZ_WSEL01000009.1"/>
</dbReference>
<organism evidence="1 2">
    <name type="scientific">Ramlibacter pinisoli</name>
    <dbReference type="NCBI Taxonomy" id="2682844"/>
    <lineage>
        <taxon>Bacteria</taxon>
        <taxon>Pseudomonadati</taxon>
        <taxon>Pseudomonadota</taxon>
        <taxon>Betaproteobacteria</taxon>
        <taxon>Burkholderiales</taxon>
        <taxon>Comamonadaceae</taxon>
        <taxon>Ramlibacter</taxon>
    </lineage>
</organism>
<evidence type="ECO:0000313" key="1">
    <source>
        <dbReference type="EMBL" id="MVQ31758.1"/>
    </source>
</evidence>
<name>A0A6N8IYA6_9BURK</name>
<reference evidence="1 2" key="1">
    <citation type="submission" date="2019-12" db="EMBL/GenBank/DDBJ databases">
        <authorList>
            <person name="Huq M.A."/>
        </authorList>
    </citation>
    <scope>NUCLEOTIDE SEQUENCE [LARGE SCALE GENOMIC DNA]</scope>
    <source>
        <strain evidence="1 2">MAH-25</strain>
    </source>
</reference>